<keyword evidence="1" id="KW-0472">Membrane</keyword>
<accession>A0A363NWQ8</accession>
<evidence type="ECO:0000256" key="1">
    <source>
        <dbReference type="SAM" id="Phobius"/>
    </source>
</evidence>
<keyword evidence="4" id="KW-1185">Reference proteome</keyword>
<protein>
    <recommendedName>
        <fullName evidence="2">SPW repeat-containing integral membrane domain-containing protein</fullName>
    </recommendedName>
</protein>
<dbReference type="InterPro" id="IPR005530">
    <property type="entry name" value="SPW"/>
</dbReference>
<feature type="domain" description="SPW repeat-containing integral membrane" evidence="2">
    <location>
        <begin position="9"/>
        <end position="107"/>
    </location>
</feature>
<sequence>MKVLSTKIHGILDYITAIFLILCPQLFDLSNSSSEGAVFVILGILTLVYSAITQYELGLFRVMPMDAHLVFDIFSGIFLAASPWLLDFSRYTYLPHVIIGFAEVAIAFMTRSRGMLPL</sequence>
<dbReference type="EMBL" id="QCXX01000002">
    <property type="protein sequence ID" value="PUV25180.1"/>
    <property type="molecule type" value="Genomic_DNA"/>
</dbReference>
<feature type="transmembrane region" description="Helical" evidence="1">
    <location>
        <begin position="36"/>
        <end position="57"/>
    </location>
</feature>
<reference evidence="3 4" key="1">
    <citation type="submission" date="2018-04" db="EMBL/GenBank/DDBJ databases">
        <title>Sphingobacterium sp. M46 Genome.</title>
        <authorList>
            <person name="Cheng J."/>
            <person name="Li Y."/>
        </authorList>
    </citation>
    <scope>NUCLEOTIDE SEQUENCE [LARGE SCALE GENOMIC DNA]</scope>
    <source>
        <strain evidence="3 4">M46</strain>
    </source>
</reference>
<dbReference type="AlphaFoldDB" id="A0A363NWQ8"/>
<keyword evidence="1" id="KW-0812">Transmembrane</keyword>
<name>A0A363NWQ8_9SPHI</name>
<dbReference type="RefSeq" id="WP_108633513.1">
    <property type="nucleotide sequence ID" value="NZ_QCXX01000002.1"/>
</dbReference>
<feature type="transmembrane region" description="Helical" evidence="1">
    <location>
        <begin position="92"/>
        <end position="110"/>
    </location>
</feature>
<dbReference type="Pfam" id="PF03779">
    <property type="entry name" value="SPW"/>
    <property type="match status" value="1"/>
</dbReference>
<feature type="transmembrane region" description="Helical" evidence="1">
    <location>
        <begin position="12"/>
        <end position="30"/>
    </location>
</feature>
<proteinExistence type="predicted"/>
<dbReference type="Proteomes" id="UP000250831">
    <property type="component" value="Unassembled WGS sequence"/>
</dbReference>
<keyword evidence="1" id="KW-1133">Transmembrane helix</keyword>
<gene>
    <name evidence="3" type="ORF">DCO56_09590</name>
</gene>
<feature type="transmembrane region" description="Helical" evidence="1">
    <location>
        <begin position="69"/>
        <end position="86"/>
    </location>
</feature>
<comment type="caution">
    <text evidence="3">The sequence shown here is derived from an EMBL/GenBank/DDBJ whole genome shotgun (WGS) entry which is preliminary data.</text>
</comment>
<evidence type="ECO:0000259" key="2">
    <source>
        <dbReference type="Pfam" id="PF03779"/>
    </source>
</evidence>
<evidence type="ECO:0000313" key="4">
    <source>
        <dbReference type="Proteomes" id="UP000250831"/>
    </source>
</evidence>
<evidence type="ECO:0000313" key="3">
    <source>
        <dbReference type="EMBL" id="PUV25180.1"/>
    </source>
</evidence>
<organism evidence="3 4">
    <name type="scientific">Sphingobacterium athyrii</name>
    <dbReference type="NCBI Taxonomy" id="2152717"/>
    <lineage>
        <taxon>Bacteria</taxon>
        <taxon>Pseudomonadati</taxon>
        <taxon>Bacteroidota</taxon>
        <taxon>Sphingobacteriia</taxon>
        <taxon>Sphingobacteriales</taxon>
        <taxon>Sphingobacteriaceae</taxon>
        <taxon>Sphingobacterium</taxon>
    </lineage>
</organism>
<dbReference type="OrthoDB" id="129082at2"/>